<keyword evidence="3" id="KW-1185">Reference proteome</keyword>
<evidence type="ECO:0000256" key="1">
    <source>
        <dbReference type="SAM" id="MobiDB-lite"/>
    </source>
</evidence>
<accession>A0A918I9E1</accession>
<comment type="caution">
    <text evidence="2">The sequence shown here is derived from an EMBL/GenBank/DDBJ whole genome shotgun (WGS) entry which is preliminary data.</text>
</comment>
<name>A0A918I9E1_9ACTN</name>
<proteinExistence type="predicted"/>
<gene>
    <name evidence="2" type="ORF">GCM10010260_21330</name>
</gene>
<organism evidence="2 3">
    <name type="scientific">Streptomyces filipinensis</name>
    <dbReference type="NCBI Taxonomy" id="66887"/>
    <lineage>
        <taxon>Bacteria</taxon>
        <taxon>Bacillati</taxon>
        <taxon>Actinomycetota</taxon>
        <taxon>Actinomycetes</taxon>
        <taxon>Kitasatosporales</taxon>
        <taxon>Streptomycetaceae</taxon>
        <taxon>Streptomyces</taxon>
    </lineage>
</organism>
<reference evidence="2" key="2">
    <citation type="submission" date="2020-09" db="EMBL/GenBank/DDBJ databases">
        <authorList>
            <person name="Sun Q."/>
            <person name="Ohkuma M."/>
        </authorList>
    </citation>
    <scope>NUCLEOTIDE SEQUENCE</scope>
    <source>
        <strain evidence="2">JCM 4369</strain>
    </source>
</reference>
<protein>
    <submittedName>
        <fullName evidence="2">Uncharacterized protein</fullName>
    </submittedName>
</protein>
<reference evidence="2" key="1">
    <citation type="journal article" date="2014" name="Int. J. Syst. Evol. Microbiol.">
        <title>Complete genome sequence of Corynebacterium casei LMG S-19264T (=DSM 44701T), isolated from a smear-ripened cheese.</title>
        <authorList>
            <consortium name="US DOE Joint Genome Institute (JGI-PGF)"/>
            <person name="Walter F."/>
            <person name="Albersmeier A."/>
            <person name="Kalinowski J."/>
            <person name="Ruckert C."/>
        </authorList>
    </citation>
    <scope>NUCLEOTIDE SEQUENCE</scope>
    <source>
        <strain evidence="2">JCM 4369</strain>
    </source>
</reference>
<feature type="region of interest" description="Disordered" evidence="1">
    <location>
        <begin position="45"/>
        <end position="67"/>
    </location>
</feature>
<dbReference type="Proteomes" id="UP000618795">
    <property type="component" value="Unassembled WGS sequence"/>
</dbReference>
<evidence type="ECO:0000313" key="3">
    <source>
        <dbReference type="Proteomes" id="UP000618795"/>
    </source>
</evidence>
<dbReference type="AlphaFoldDB" id="A0A918I9E1"/>
<evidence type="ECO:0000313" key="2">
    <source>
        <dbReference type="EMBL" id="GGU87615.1"/>
    </source>
</evidence>
<dbReference type="EMBL" id="BMTD01000003">
    <property type="protein sequence ID" value="GGU87615.1"/>
    <property type="molecule type" value="Genomic_DNA"/>
</dbReference>
<sequence length="67" mass="7008">MRPDAPEYGWALLTSVVMPAFPAVSTVSRYSDQLPYGLVQLASTGPGPAGRRAKGADVDGRAPVTFS</sequence>